<keyword evidence="2" id="KW-1185">Reference proteome</keyword>
<protein>
    <submittedName>
        <fullName evidence="1">Uncharacterized protein</fullName>
    </submittedName>
</protein>
<comment type="caution">
    <text evidence="1">The sequence shown here is derived from an EMBL/GenBank/DDBJ whole genome shotgun (WGS) entry which is preliminary data.</text>
</comment>
<accession>A0A9W6KQI0</accession>
<reference evidence="1" key="2">
    <citation type="submission" date="2023-01" db="EMBL/GenBank/DDBJ databases">
        <authorList>
            <person name="Sun Q."/>
            <person name="Evtushenko L."/>
        </authorList>
    </citation>
    <scope>NUCLEOTIDE SEQUENCE</scope>
    <source>
        <strain evidence="1">VKM Ac-1321</strain>
    </source>
</reference>
<name>A0A9W6KQI0_9ACTN</name>
<dbReference type="AlphaFoldDB" id="A0A9W6KQI0"/>
<gene>
    <name evidence="1" type="ORF">GCM10017581_063580</name>
</gene>
<organism evidence="1 2">
    <name type="scientific">Dactylosporangium matsuzakiense</name>
    <dbReference type="NCBI Taxonomy" id="53360"/>
    <lineage>
        <taxon>Bacteria</taxon>
        <taxon>Bacillati</taxon>
        <taxon>Actinomycetota</taxon>
        <taxon>Actinomycetes</taxon>
        <taxon>Micromonosporales</taxon>
        <taxon>Micromonosporaceae</taxon>
        <taxon>Dactylosporangium</taxon>
    </lineage>
</organism>
<evidence type="ECO:0000313" key="1">
    <source>
        <dbReference type="EMBL" id="GLL04611.1"/>
    </source>
</evidence>
<dbReference type="EMBL" id="BSFP01000047">
    <property type="protein sequence ID" value="GLL04611.1"/>
    <property type="molecule type" value="Genomic_DNA"/>
</dbReference>
<proteinExistence type="predicted"/>
<dbReference type="Proteomes" id="UP001143480">
    <property type="component" value="Unassembled WGS sequence"/>
</dbReference>
<evidence type="ECO:0000313" key="2">
    <source>
        <dbReference type="Proteomes" id="UP001143480"/>
    </source>
</evidence>
<reference evidence="1" key="1">
    <citation type="journal article" date="2014" name="Int. J. Syst. Evol. Microbiol.">
        <title>Complete genome sequence of Corynebacterium casei LMG S-19264T (=DSM 44701T), isolated from a smear-ripened cheese.</title>
        <authorList>
            <consortium name="US DOE Joint Genome Institute (JGI-PGF)"/>
            <person name="Walter F."/>
            <person name="Albersmeier A."/>
            <person name="Kalinowski J."/>
            <person name="Ruckert C."/>
        </authorList>
    </citation>
    <scope>NUCLEOTIDE SEQUENCE</scope>
    <source>
        <strain evidence="1">VKM Ac-1321</strain>
    </source>
</reference>
<sequence length="68" mass="7209">MENTSTKGRGSQLLPVARGLVRVFRRSAEHGDLGGTALTVLRAFIGARPTRITGLTLPGHPWRTTAAG</sequence>